<dbReference type="OrthoDB" id="43518at2157"/>
<evidence type="ECO:0000256" key="6">
    <source>
        <dbReference type="ARBA" id="ARBA00023136"/>
    </source>
</evidence>
<feature type="transmembrane region" description="Helical" evidence="7">
    <location>
        <begin position="148"/>
        <end position="170"/>
    </location>
</feature>
<keyword evidence="4 7" id="KW-0812">Transmembrane</keyword>
<dbReference type="SUPFAM" id="SSF116726">
    <property type="entry name" value="TrkA C-terminal domain-like"/>
    <property type="match status" value="1"/>
</dbReference>
<organism evidence="10 11">
    <name type="scientific">Methanofollis tationis</name>
    <dbReference type="NCBI Taxonomy" id="81417"/>
    <lineage>
        <taxon>Archaea</taxon>
        <taxon>Methanobacteriati</taxon>
        <taxon>Methanobacteriota</taxon>
        <taxon>Stenosarchaea group</taxon>
        <taxon>Methanomicrobia</taxon>
        <taxon>Methanomicrobiales</taxon>
        <taxon>Methanomicrobiaceae</taxon>
        <taxon>Methanofollis</taxon>
    </lineage>
</organism>
<dbReference type="SUPFAM" id="SSF51735">
    <property type="entry name" value="NAD(P)-binding Rossmann-fold domains"/>
    <property type="match status" value="1"/>
</dbReference>
<feature type="transmembrane region" description="Helical" evidence="7">
    <location>
        <begin position="30"/>
        <end position="49"/>
    </location>
</feature>
<dbReference type="GO" id="GO:0015297">
    <property type="term" value="F:antiporter activity"/>
    <property type="evidence" value="ECO:0007669"/>
    <property type="project" value="InterPro"/>
</dbReference>
<dbReference type="Gene3D" id="3.30.70.1450">
    <property type="entry name" value="Regulator of K+ conductance, C-terminal domain"/>
    <property type="match status" value="1"/>
</dbReference>
<evidence type="ECO:0000256" key="4">
    <source>
        <dbReference type="ARBA" id="ARBA00022692"/>
    </source>
</evidence>
<dbReference type="Proteomes" id="UP000570823">
    <property type="component" value="Unassembled WGS sequence"/>
</dbReference>
<feature type="transmembrane region" description="Helical" evidence="7">
    <location>
        <begin position="214"/>
        <end position="232"/>
    </location>
</feature>
<feature type="transmembrane region" description="Helical" evidence="7">
    <location>
        <begin position="116"/>
        <end position="136"/>
    </location>
</feature>
<dbReference type="EMBL" id="JABXWR010000001">
    <property type="protein sequence ID" value="NVO67210.1"/>
    <property type="molecule type" value="Genomic_DNA"/>
</dbReference>
<feature type="transmembrane region" description="Helical" evidence="7">
    <location>
        <begin position="354"/>
        <end position="377"/>
    </location>
</feature>
<dbReference type="AlphaFoldDB" id="A0A7K4HQN4"/>
<evidence type="ECO:0000256" key="2">
    <source>
        <dbReference type="ARBA" id="ARBA00005551"/>
    </source>
</evidence>
<dbReference type="InterPro" id="IPR006037">
    <property type="entry name" value="RCK_C"/>
</dbReference>
<evidence type="ECO:0000256" key="5">
    <source>
        <dbReference type="ARBA" id="ARBA00022989"/>
    </source>
</evidence>
<dbReference type="InterPro" id="IPR038770">
    <property type="entry name" value="Na+/solute_symporter_sf"/>
</dbReference>
<dbReference type="GO" id="GO:1902600">
    <property type="term" value="P:proton transmembrane transport"/>
    <property type="evidence" value="ECO:0007669"/>
    <property type="project" value="InterPro"/>
</dbReference>
<keyword evidence="5 7" id="KW-1133">Transmembrane helix</keyword>
<dbReference type="Gene3D" id="1.20.1530.20">
    <property type="match status" value="1"/>
</dbReference>
<dbReference type="Gene3D" id="3.40.50.720">
    <property type="entry name" value="NAD(P)-binding Rossmann-like Domain"/>
    <property type="match status" value="1"/>
</dbReference>
<dbReference type="GO" id="GO:0008324">
    <property type="term" value="F:monoatomic cation transmembrane transporter activity"/>
    <property type="evidence" value="ECO:0007669"/>
    <property type="project" value="InterPro"/>
</dbReference>
<dbReference type="PANTHER" id="PTHR42751:SF3">
    <property type="entry name" value="SODIUM_GLUTAMATE SYMPORTER"/>
    <property type="match status" value="1"/>
</dbReference>
<dbReference type="RefSeq" id="WP_176788827.1">
    <property type="nucleotide sequence ID" value="NZ_JABXWR010000001.1"/>
</dbReference>
<feature type="domain" description="RCK N-terminal" evidence="8">
    <location>
        <begin position="409"/>
        <end position="526"/>
    </location>
</feature>
<evidence type="ECO:0000256" key="1">
    <source>
        <dbReference type="ARBA" id="ARBA00004141"/>
    </source>
</evidence>
<evidence type="ECO:0000313" key="11">
    <source>
        <dbReference type="Proteomes" id="UP000570823"/>
    </source>
</evidence>
<evidence type="ECO:0000256" key="3">
    <source>
        <dbReference type="ARBA" id="ARBA00022448"/>
    </source>
</evidence>
<protein>
    <submittedName>
        <fullName evidence="10">Cation:proton antiporter</fullName>
    </submittedName>
</protein>
<evidence type="ECO:0000256" key="7">
    <source>
        <dbReference type="SAM" id="Phobius"/>
    </source>
</evidence>
<evidence type="ECO:0000259" key="9">
    <source>
        <dbReference type="PROSITE" id="PS51202"/>
    </source>
</evidence>
<keyword evidence="6 7" id="KW-0472">Membrane</keyword>
<dbReference type="InterPro" id="IPR003148">
    <property type="entry name" value="RCK_N"/>
</dbReference>
<feature type="transmembrane region" description="Helical" evidence="7">
    <location>
        <begin position="6"/>
        <end position="23"/>
    </location>
</feature>
<feature type="transmembrane region" description="Helical" evidence="7">
    <location>
        <begin position="55"/>
        <end position="74"/>
    </location>
</feature>
<dbReference type="InterPro" id="IPR036291">
    <property type="entry name" value="NAD(P)-bd_dom_sf"/>
</dbReference>
<dbReference type="PANTHER" id="PTHR42751">
    <property type="entry name" value="SODIUM/HYDROGEN EXCHANGER FAMILY/TRKA DOMAIN PROTEIN"/>
    <property type="match status" value="1"/>
</dbReference>
<comment type="subcellular location">
    <subcellularLocation>
        <location evidence="1">Membrane</location>
        <topology evidence="1">Multi-pass membrane protein</topology>
    </subcellularLocation>
</comment>
<comment type="caution">
    <text evidence="10">The sequence shown here is derived from an EMBL/GenBank/DDBJ whole genome shotgun (WGS) entry which is preliminary data.</text>
</comment>
<comment type="similarity">
    <text evidence="2">Belongs to the monovalent cation:proton antiporter 2 (CPA2) transporter (TC 2.A.37) family.</text>
</comment>
<dbReference type="InterPro" id="IPR036721">
    <property type="entry name" value="RCK_C_sf"/>
</dbReference>
<proteinExistence type="inferred from homology"/>
<dbReference type="GO" id="GO:0016020">
    <property type="term" value="C:membrane"/>
    <property type="evidence" value="ECO:0007669"/>
    <property type="project" value="UniProtKB-SubCell"/>
</dbReference>
<dbReference type="GO" id="GO:0006813">
    <property type="term" value="P:potassium ion transport"/>
    <property type="evidence" value="ECO:0007669"/>
    <property type="project" value="InterPro"/>
</dbReference>
<dbReference type="PROSITE" id="PS51202">
    <property type="entry name" value="RCK_C"/>
    <property type="match status" value="1"/>
</dbReference>
<dbReference type="InterPro" id="IPR006153">
    <property type="entry name" value="Cation/H_exchanger_TM"/>
</dbReference>
<evidence type="ECO:0000313" key="10">
    <source>
        <dbReference type="EMBL" id="NVO67210.1"/>
    </source>
</evidence>
<feature type="transmembrane region" description="Helical" evidence="7">
    <location>
        <begin position="182"/>
        <end position="202"/>
    </location>
</feature>
<dbReference type="Pfam" id="PF02080">
    <property type="entry name" value="TrkA_C"/>
    <property type="match status" value="1"/>
</dbReference>
<reference evidence="10 11" key="1">
    <citation type="submission" date="2020-06" db="EMBL/GenBank/DDBJ databases">
        <title>Methanofollis fontis sp. nov., a methanogen isolated from marine sediments near a cold seep at Four-Way Closure Ridge offshore southwestern Taiwan.</title>
        <authorList>
            <person name="Chen S.-C."/>
            <person name="Teng N.-H."/>
            <person name="Lin Y.-S."/>
            <person name="Lai M.-C."/>
            <person name="Chen H.-H."/>
            <person name="Wang C.-C."/>
        </authorList>
    </citation>
    <scope>NUCLEOTIDE SEQUENCE [LARGE SCALE GENOMIC DNA]</scope>
    <source>
        <strain evidence="10 11">DSM 2702</strain>
    </source>
</reference>
<gene>
    <name evidence="10" type="ORF">HWN36_07800</name>
</gene>
<feature type="transmembrane region" description="Helical" evidence="7">
    <location>
        <begin position="86"/>
        <end position="110"/>
    </location>
</feature>
<feature type="transmembrane region" description="Helical" evidence="7">
    <location>
        <begin position="295"/>
        <end position="317"/>
    </location>
</feature>
<keyword evidence="3" id="KW-0813">Transport</keyword>
<dbReference type="Pfam" id="PF02254">
    <property type="entry name" value="TrkA_N"/>
    <property type="match status" value="1"/>
</dbReference>
<sequence>MEASILTDIVVIFGLSIAILFVCSRLRIPAIVGFLITGMLAGPYALGLVQDTATVGDFAEIGVILLLFTIGMEFSFKSLLRIKRAVLLGGSLQVGGTILIVAAASLLLGIPWQEAVLFGFLLSLSSTAIVLSVLQGRSEMESPQGRTALGILIFQDLVIIPMMLLVPILAGVDDGSGMSIPAFLATSVGILIFVIVSANWLVPKLLFHAARLRIPEIFLLSIVLICLFTAWLTASTGLSLALGAFLAGLIISESEYSHEALGAILPFKEVFTSFFFVSIGMLLNIAFLFEHLGVVLLLMAGVVVVKAVVAGAATLAIGYSIRTALLAGLAISQIGEFSFVLSKTGADYGLIDSGAYQTFLAVTILTMIATPFIIGGAPTVANRTMRLSLPERIRLGTIREKPPEEPCMKDHVIIVGFGLGGKNVAKAAKAADIPYVIIEMNPETIQVERAKGEPIHYGDATRRAVLGHAGIRTAKVLVIVISDPSATRRIIATARRANPHVRIIARTRYVGDIADLSDLGADEVIPEEYITSIEIFTCILSSYLVPRDEIERFAAEVRADGYELFRSAHPLEPGLQDLGFYRPGAEIETLRVGQEARIAGHTLAEANLRRRFGVTVLAVRRGEEVITAPCGETTIQGGDVCVVFGPAEKIADLDRYFREKNENNGY</sequence>
<name>A0A7K4HQN4_9EURY</name>
<dbReference type="Pfam" id="PF00999">
    <property type="entry name" value="Na_H_Exchanger"/>
    <property type="match status" value="1"/>
</dbReference>
<evidence type="ECO:0000259" key="8">
    <source>
        <dbReference type="PROSITE" id="PS51201"/>
    </source>
</evidence>
<feature type="transmembrane region" description="Helical" evidence="7">
    <location>
        <begin position="270"/>
        <end position="289"/>
    </location>
</feature>
<dbReference type="PROSITE" id="PS51201">
    <property type="entry name" value="RCK_N"/>
    <property type="match status" value="1"/>
</dbReference>
<feature type="domain" description="RCK C-terminal" evidence="9">
    <location>
        <begin position="575"/>
        <end position="659"/>
    </location>
</feature>
<keyword evidence="11" id="KW-1185">Reference proteome</keyword>
<accession>A0A7K4HQN4</accession>